<name>A0A6C0LQ70_9ZZZZ</name>
<proteinExistence type="predicted"/>
<dbReference type="SUPFAM" id="SSF63562">
    <property type="entry name" value="RPB6/omega subunit-like"/>
    <property type="match status" value="1"/>
</dbReference>
<dbReference type="PANTHER" id="PTHR47227:SF5">
    <property type="entry name" value="DNA-DIRECTED RNA POLYMERASES I, II, AND III SUBUNIT RPABC2"/>
    <property type="match status" value="1"/>
</dbReference>
<organism evidence="4">
    <name type="scientific">viral metagenome</name>
    <dbReference type="NCBI Taxonomy" id="1070528"/>
    <lineage>
        <taxon>unclassified sequences</taxon>
        <taxon>metagenomes</taxon>
        <taxon>organismal metagenomes</taxon>
    </lineage>
</organism>
<reference evidence="4" key="1">
    <citation type="journal article" date="2020" name="Nature">
        <title>Giant virus diversity and host interactions through global metagenomics.</title>
        <authorList>
            <person name="Schulz F."/>
            <person name="Roux S."/>
            <person name="Paez-Espino D."/>
            <person name="Jungbluth S."/>
            <person name="Walsh D.A."/>
            <person name="Denef V.J."/>
            <person name="McMahon K.D."/>
            <person name="Konstantinidis K.T."/>
            <person name="Eloe-Fadrosh E.A."/>
            <person name="Kyrpides N.C."/>
            <person name="Woyke T."/>
        </authorList>
    </citation>
    <scope>NUCLEOTIDE SEQUENCE</scope>
    <source>
        <strain evidence="4">GVMAG-M-3300027963-9</strain>
    </source>
</reference>
<dbReference type="InterPro" id="IPR036161">
    <property type="entry name" value="RPB6/omega-like_sf"/>
</dbReference>
<evidence type="ECO:0000256" key="1">
    <source>
        <dbReference type="ARBA" id="ARBA00022478"/>
    </source>
</evidence>
<dbReference type="GO" id="GO:0005736">
    <property type="term" value="C:RNA polymerase I complex"/>
    <property type="evidence" value="ECO:0007669"/>
    <property type="project" value="TreeGrafter"/>
</dbReference>
<dbReference type="PIRSF" id="PIRSF000778">
    <property type="entry name" value="RpoK/RPB6"/>
    <property type="match status" value="1"/>
</dbReference>
<dbReference type="InterPro" id="IPR006111">
    <property type="entry name" value="Rpo6/Rpb6"/>
</dbReference>
<dbReference type="GO" id="GO:0006360">
    <property type="term" value="P:transcription by RNA polymerase I"/>
    <property type="evidence" value="ECO:0007669"/>
    <property type="project" value="TreeGrafter"/>
</dbReference>
<dbReference type="GO" id="GO:0006366">
    <property type="term" value="P:transcription by RNA polymerase II"/>
    <property type="evidence" value="ECO:0007669"/>
    <property type="project" value="TreeGrafter"/>
</dbReference>
<dbReference type="AlphaFoldDB" id="A0A6C0LQ70"/>
<dbReference type="GO" id="GO:0005665">
    <property type="term" value="C:RNA polymerase II, core complex"/>
    <property type="evidence" value="ECO:0007669"/>
    <property type="project" value="TreeGrafter"/>
</dbReference>
<protein>
    <submittedName>
        <fullName evidence="4">Uncharacterized protein</fullName>
    </submittedName>
</protein>
<dbReference type="GO" id="GO:0005666">
    <property type="term" value="C:RNA polymerase III complex"/>
    <property type="evidence" value="ECO:0007669"/>
    <property type="project" value="TreeGrafter"/>
</dbReference>
<feature type="region of interest" description="Disordered" evidence="3">
    <location>
        <begin position="1"/>
        <end position="43"/>
    </location>
</feature>
<feature type="compositionally biased region" description="Basic and acidic residues" evidence="3">
    <location>
        <begin position="29"/>
        <end position="43"/>
    </location>
</feature>
<dbReference type="EMBL" id="MN740536">
    <property type="protein sequence ID" value="QHU32118.1"/>
    <property type="molecule type" value="Genomic_DNA"/>
</dbReference>
<evidence type="ECO:0000313" key="4">
    <source>
        <dbReference type="EMBL" id="QHU32118.1"/>
    </source>
</evidence>
<sequence length="158" mass="17950">MGDNDEGNGADMADFEEDFEIDEGALEQSGKRQQEKKDLGNELLKFHPEARIDTVESTSMDTLLTNVPPTFANADGQVDNKHRSVPYLTQYERTKILGMRTNQLSQGARPYIAVPKHITILRDIARLELEARRLPIIVKRPMPDGTFEKWKLSDLLLL</sequence>
<dbReference type="PANTHER" id="PTHR47227">
    <property type="entry name" value="DNA-DIRECTED RNA POLYMERASE SUBUNIT K"/>
    <property type="match status" value="1"/>
</dbReference>
<keyword evidence="1" id="KW-0240">DNA-directed RNA polymerase</keyword>
<evidence type="ECO:0000256" key="3">
    <source>
        <dbReference type="SAM" id="MobiDB-lite"/>
    </source>
</evidence>
<dbReference type="GO" id="GO:0042797">
    <property type="term" value="P:tRNA transcription by RNA polymerase III"/>
    <property type="evidence" value="ECO:0007669"/>
    <property type="project" value="TreeGrafter"/>
</dbReference>
<evidence type="ECO:0000256" key="2">
    <source>
        <dbReference type="ARBA" id="ARBA00023163"/>
    </source>
</evidence>
<keyword evidence="2" id="KW-0804">Transcription</keyword>
<accession>A0A6C0LQ70</accession>
<dbReference type="GO" id="GO:0003677">
    <property type="term" value="F:DNA binding"/>
    <property type="evidence" value="ECO:0007669"/>
    <property type="project" value="InterPro"/>
</dbReference>
<dbReference type="GO" id="GO:0003899">
    <property type="term" value="F:DNA-directed RNA polymerase activity"/>
    <property type="evidence" value="ECO:0007669"/>
    <property type="project" value="InterPro"/>
</dbReference>
<feature type="compositionally biased region" description="Acidic residues" evidence="3">
    <location>
        <begin position="1"/>
        <end position="25"/>
    </location>
</feature>
<dbReference type="Gene3D" id="3.90.940.10">
    <property type="match status" value="1"/>
</dbReference>